<dbReference type="Gene3D" id="3.90.25.10">
    <property type="entry name" value="UDP-galactose 4-epimerase, domain 1"/>
    <property type="match status" value="1"/>
</dbReference>
<dbReference type="InterPro" id="IPR005913">
    <property type="entry name" value="dTDP_dehydrorham_reduct"/>
</dbReference>
<proteinExistence type="inferred from homology"/>
<feature type="domain" description="RmlD-like substrate binding" evidence="7">
    <location>
        <begin position="3"/>
        <end position="291"/>
    </location>
</feature>
<evidence type="ECO:0000256" key="4">
    <source>
        <dbReference type="ARBA" id="ARBA00017099"/>
    </source>
</evidence>
<evidence type="ECO:0000256" key="5">
    <source>
        <dbReference type="ARBA" id="ARBA00048200"/>
    </source>
</evidence>
<dbReference type="GO" id="GO:0005829">
    <property type="term" value="C:cytosol"/>
    <property type="evidence" value="ECO:0007669"/>
    <property type="project" value="TreeGrafter"/>
</dbReference>
<comment type="catalytic activity">
    <reaction evidence="5 6">
        <text>dTDP-beta-L-rhamnose + NADP(+) = dTDP-4-dehydro-beta-L-rhamnose + NADPH + H(+)</text>
        <dbReference type="Rhea" id="RHEA:21796"/>
        <dbReference type="ChEBI" id="CHEBI:15378"/>
        <dbReference type="ChEBI" id="CHEBI:57510"/>
        <dbReference type="ChEBI" id="CHEBI:57783"/>
        <dbReference type="ChEBI" id="CHEBI:58349"/>
        <dbReference type="ChEBI" id="CHEBI:62830"/>
        <dbReference type="EC" id="1.1.1.133"/>
    </reaction>
</comment>
<comment type="cofactor">
    <cofactor evidence="6">
        <name>Mg(2+)</name>
        <dbReference type="ChEBI" id="CHEBI:18420"/>
    </cofactor>
    <text evidence="6">Binds 1 Mg(2+) ion per monomer.</text>
</comment>
<dbReference type="UniPathway" id="UPA00124"/>
<dbReference type="UniPathway" id="UPA00281"/>
<dbReference type="Gene3D" id="3.40.50.720">
    <property type="entry name" value="NAD(P)-binding Rossmann-like Domain"/>
    <property type="match status" value="1"/>
</dbReference>
<comment type="similarity">
    <text evidence="2 6">Belongs to the dTDP-4-dehydrorhamnose reductase family.</text>
</comment>
<reference evidence="8 9" key="1">
    <citation type="submission" date="2016-10" db="EMBL/GenBank/DDBJ databases">
        <authorList>
            <person name="de Groot N.N."/>
        </authorList>
    </citation>
    <scope>NUCLEOTIDE SEQUENCE [LARGE SCALE GENOMIC DNA]</scope>
    <source>
        <strain evidence="8 9">JCM 19513</strain>
    </source>
</reference>
<dbReference type="EMBL" id="FOAS01000013">
    <property type="protein sequence ID" value="SEL53029.1"/>
    <property type="molecule type" value="Genomic_DNA"/>
</dbReference>
<evidence type="ECO:0000256" key="6">
    <source>
        <dbReference type="RuleBase" id="RU364082"/>
    </source>
</evidence>
<evidence type="ECO:0000259" key="7">
    <source>
        <dbReference type="Pfam" id="PF04321"/>
    </source>
</evidence>
<evidence type="ECO:0000313" key="8">
    <source>
        <dbReference type="EMBL" id="SEL53029.1"/>
    </source>
</evidence>
<dbReference type="InterPro" id="IPR036291">
    <property type="entry name" value="NAD(P)-bd_dom_sf"/>
</dbReference>
<comment type="function">
    <text evidence="6">Catalyzes the reduction of dTDP-6-deoxy-L-lyxo-4-hexulose to yield dTDP-L-rhamnose.</text>
</comment>
<dbReference type="Pfam" id="PF04321">
    <property type="entry name" value="RmlD_sub_bind"/>
    <property type="match status" value="1"/>
</dbReference>
<dbReference type="PANTHER" id="PTHR10491:SF4">
    <property type="entry name" value="METHIONINE ADENOSYLTRANSFERASE 2 SUBUNIT BETA"/>
    <property type="match status" value="1"/>
</dbReference>
<evidence type="ECO:0000313" key="9">
    <source>
        <dbReference type="Proteomes" id="UP000185766"/>
    </source>
</evidence>
<dbReference type="PANTHER" id="PTHR10491">
    <property type="entry name" value="DTDP-4-DEHYDRORHAMNOSE REDUCTASE"/>
    <property type="match status" value="1"/>
</dbReference>
<accession>A0A1H7QYV9</accession>
<keyword evidence="6" id="KW-0521">NADP</keyword>
<evidence type="ECO:0000256" key="2">
    <source>
        <dbReference type="ARBA" id="ARBA00010944"/>
    </source>
</evidence>
<dbReference type="GO" id="GO:0009243">
    <property type="term" value="P:O antigen biosynthetic process"/>
    <property type="evidence" value="ECO:0007669"/>
    <property type="project" value="UniProtKB-UniPathway"/>
</dbReference>
<dbReference type="RefSeq" id="WP_074869521.1">
    <property type="nucleotide sequence ID" value="NZ_FOAS01000013.1"/>
</dbReference>
<dbReference type="GO" id="GO:0008831">
    <property type="term" value="F:dTDP-4-dehydrorhamnose reductase activity"/>
    <property type="evidence" value="ECO:0007669"/>
    <property type="project" value="UniProtKB-EC"/>
</dbReference>
<dbReference type="Proteomes" id="UP000185766">
    <property type="component" value="Unassembled WGS sequence"/>
</dbReference>
<organism evidence="8 9">
    <name type="scientific">Atopomonas hussainii</name>
    <dbReference type="NCBI Taxonomy" id="1429083"/>
    <lineage>
        <taxon>Bacteria</taxon>
        <taxon>Pseudomonadati</taxon>
        <taxon>Pseudomonadota</taxon>
        <taxon>Gammaproteobacteria</taxon>
        <taxon>Pseudomonadales</taxon>
        <taxon>Pseudomonadaceae</taxon>
        <taxon>Atopomonas</taxon>
    </lineage>
</organism>
<evidence type="ECO:0000256" key="1">
    <source>
        <dbReference type="ARBA" id="ARBA00004781"/>
    </source>
</evidence>
<dbReference type="AlphaFoldDB" id="A0A1H7QYV9"/>
<dbReference type="SUPFAM" id="SSF51735">
    <property type="entry name" value="NAD(P)-binding Rossmann-fold domains"/>
    <property type="match status" value="1"/>
</dbReference>
<name>A0A1H7QYV9_9GAMM</name>
<dbReference type="InterPro" id="IPR029903">
    <property type="entry name" value="RmlD-like-bd"/>
</dbReference>
<evidence type="ECO:0000256" key="3">
    <source>
        <dbReference type="ARBA" id="ARBA00012929"/>
    </source>
</evidence>
<dbReference type="EC" id="1.1.1.133" evidence="3 6"/>
<dbReference type="GO" id="GO:0019305">
    <property type="term" value="P:dTDP-rhamnose biosynthetic process"/>
    <property type="evidence" value="ECO:0007669"/>
    <property type="project" value="UniProtKB-UniPathway"/>
</dbReference>
<comment type="pathway">
    <text evidence="1 6">Carbohydrate biosynthesis; dTDP-L-rhamnose biosynthesis.</text>
</comment>
<keyword evidence="6" id="KW-0560">Oxidoreductase</keyword>
<gene>
    <name evidence="8" type="ORF">SAMN05216214_113117</name>
</gene>
<dbReference type="STRING" id="1429083.GCA_001885685_03321"/>
<protein>
    <recommendedName>
        <fullName evidence="4 6">dTDP-4-dehydrorhamnose reductase</fullName>
        <ecNumber evidence="3 6">1.1.1.133</ecNumber>
    </recommendedName>
</protein>
<sequence>MRMRLMLLGGGSALGQALIRQGALEDIGFIAPVPPQGGWDAASLTSLIDETRPDAVVNLAFYYDWFQAERVASAKLAEQERAVERLASICQHYDILLLQPSSFRVFDGARSTPYTERDEPVPLGELGQSLLRIEQGVRSASPRHVLVRFGWLLDAEFDGWLGRFLELARTREDILMADDRRGMPTPIEDAARVLLAILKQLDCEAPLWGLYHYGSHEPVASHSLANVILQEARSHAPLACAQVTPVAHSALSDAQDIPQHVVYNCKKIMHAFGIKQRAWRVQLGELLDNYYRHHAPDE</sequence>
<keyword evidence="9" id="KW-1185">Reference proteome</keyword>